<proteinExistence type="predicted"/>
<dbReference type="PANTHER" id="PTHR11439">
    <property type="entry name" value="GAG-POL-RELATED RETROTRANSPOSON"/>
    <property type="match status" value="1"/>
</dbReference>
<dbReference type="AlphaFoldDB" id="A0A6L2P4P8"/>
<dbReference type="CDD" id="cd09272">
    <property type="entry name" value="RNase_HI_RT_Ty1"/>
    <property type="match status" value="1"/>
</dbReference>
<sequence>MVAYSDSDYARASLDKKSTTEGCQFLGCRLISWQCKKQIVVATSSTKAEYVVVASCCAHVLWIQNSQVNVVEGININNLINVLNHLHLQTYSREIALTLNPKSIFSLLITTQPLTFADTHNMVAFLSKSNASDGFDQIVDFLNAHTIQYALMVNPTIYVSCIEQFWATAIVKKVNDDVQLHALIDGKKRLSAKRTAWNEFRCSMTSAIICLATGRKFNFSKYIFDSMVRNVDSPSKFLMYPRFLQVVLDHQVDDMTTHNTRYTSLALTQKVFANIRRVRKVFSGVETPLFDSMLEDTSKHGEKIVAIDVDEGIILVDVETDEEEVSTVSAPELVSAVEPTMFDDEDVTMTMDQTLIKLKAEKAKLLDE</sequence>
<accession>A0A6L2P4P8</accession>
<comment type="caution">
    <text evidence="1">The sequence shown here is derived from an EMBL/GenBank/DDBJ whole genome shotgun (WGS) entry which is preliminary data.</text>
</comment>
<dbReference type="EMBL" id="BKCJ010010855">
    <property type="protein sequence ID" value="GEU93448.1"/>
    <property type="molecule type" value="Genomic_DNA"/>
</dbReference>
<protein>
    <submittedName>
        <fullName evidence="1">Putative ribonuclease H-like domain-containing protein</fullName>
    </submittedName>
</protein>
<gene>
    <name evidence="1" type="ORF">Tci_065426</name>
</gene>
<reference evidence="1" key="1">
    <citation type="journal article" date="2019" name="Sci. Rep.">
        <title>Draft genome of Tanacetum cinerariifolium, the natural source of mosquito coil.</title>
        <authorList>
            <person name="Yamashiro T."/>
            <person name="Shiraishi A."/>
            <person name="Satake H."/>
            <person name="Nakayama K."/>
        </authorList>
    </citation>
    <scope>NUCLEOTIDE SEQUENCE</scope>
</reference>
<dbReference type="PANTHER" id="PTHR11439:SF495">
    <property type="entry name" value="REVERSE TRANSCRIPTASE, RNA-DEPENDENT DNA POLYMERASE-RELATED"/>
    <property type="match status" value="1"/>
</dbReference>
<organism evidence="1">
    <name type="scientific">Tanacetum cinerariifolium</name>
    <name type="common">Dalmatian daisy</name>
    <name type="synonym">Chrysanthemum cinerariifolium</name>
    <dbReference type="NCBI Taxonomy" id="118510"/>
    <lineage>
        <taxon>Eukaryota</taxon>
        <taxon>Viridiplantae</taxon>
        <taxon>Streptophyta</taxon>
        <taxon>Embryophyta</taxon>
        <taxon>Tracheophyta</taxon>
        <taxon>Spermatophyta</taxon>
        <taxon>Magnoliopsida</taxon>
        <taxon>eudicotyledons</taxon>
        <taxon>Gunneridae</taxon>
        <taxon>Pentapetalae</taxon>
        <taxon>asterids</taxon>
        <taxon>campanulids</taxon>
        <taxon>Asterales</taxon>
        <taxon>Asteraceae</taxon>
        <taxon>Asteroideae</taxon>
        <taxon>Anthemideae</taxon>
        <taxon>Anthemidinae</taxon>
        <taxon>Tanacetum</taxon>
    </lineage>
</organism>
<name>A0A6L2P4P8_TANCI</name>
<evidence type="ECO:0000313" key="1">
    <source>
        <dbReference type="EMBL" id="GEU93448.1"/>
    </source>
</evidence>